<reference evidence="3" key="2">
    <citation type="submission" date="2021-09" db="EMBL/GenBank/DDBJ databases">
        <authorList>
            <person name="Gilroy R."/>
        </authorList>
    </citation>
    <scope>NUCLEOTIDE SEQUENCE</scope>
    <source>
        <strain evidence="3">CHK179-5677</strain>
    </source>
</reference>
<gene>
    <name evidence="3" type="ORF">K8V01_01635</name>
</gene>
<comment type="caution">
    <text evidence="3">The sequence shown here is derived from an EMBL/GenBank/DDBJ whole genome shotgun (WGS) entry which is preliminary data.</text>
</comment>
<dbReference type="GO" id="GO:0005975">
    <property type="term" value="P:carbohydrate metabolic process"/>
    <property type="evidence" value="ECO:0007669"/>
    <property type="project" value="InterPro"/>
</dbReference>
<proteinExistence type="predicted"/>
<organism evidence="3 4">
    <name type="scientific">Pseudoflavonifractor capillosus</name>
    <dbReference type="NCBI Taxonomy" id="106588"/>
    <lineage>
        <taxon>Bacteria</taxon>
        <taxon>Bacillati</taxon>
        <taxon>Bacillota</taxon>
        <taxon>Clostridia</taxon>
        <taxon>Eubacteriales</taxon>
        <taxon>Oscillospiraceae</taxon>
        <taxon>Pseudoflavonifractor</taxon>
    </lineage>
</organism>
<accession>A0A921MK31</accession>
<feature type="signal peptide" evidence="2">
    <location>
        <begin position="1"/>
        <end position="27"/>
    </location>
</feature>
<dbReference type="Gene3D" id="3.20.20.370">
    <property type="entry name" value="Glycoside hydrolase/deacetylase"/>
    <property type="match status" value="1"/>
</dbReference>
<evidence type="ECO:0008006" key="5">
    <source>
        <dbReference type="Google" id="ProtNLM"/>
    </source>
</evidence>
<feature type="compositionally biased region" description="Pro residues" evidence="1">
    <location>
        <begin position="188"/>
        <end position="209"/>
    </location>
</feature>
<evidence type="ECO:0000313" key="3">
    <source>
        <dbReference type="EMBL" id="HJG85722.1"/>
    </source>
</evidence>
<dbReference type="SUPFAM" id="SSF88713">
    <property type="entry name" value="Glycoside hydrolase/deacetylase"/>
    <property type="match status" value="1"/>
</dbReference>
<protein>
    <recommendedName>
        <fullName evidence="5">Polysaccharide deacetylase</fullName>
    </recommendedName>
</protein>
<feature type="chain" id="PRO_5038001028" description="Polysaccharide deacetylase" evidence="2">
    <location>
        <begin position="28"/>
        <end position="398"/>
    </location>
</feature>
<dbReference type="EMBL" id="DYUC01000015">
    <property type="protein sequence ID" value="HJG85722.1"/>
    <property type="molecule type" value="Genomic_DNA"/>
</dbReference>
<dbReference type="Proteomes" id="UP000760668">
    <property type="component" value="Unassembled WGS sequence"/>
</dbReference>
<evidence type="ECO:0000256" key="2">
    <source>
        <dbReference type="SAM" id="SignalP"/>
    </source>
</evidence>
<reference evidence="3" key="1">
    <citation type="journal article" date="2021" name="PeerJ">
        <title>Extensive microbial diversity within the chicken gut microbiome revealed by metagenomics and culture.</title>
        <authorList>
            <person name="Gilroy R."/>
            <person name="Ravi A."/>
            <person name="Getino M."/>
            <person name="Pursley I."/>
            <person name="Horton D.L."/>
            <person name="Alikhan N.F."/>
            <person name="Baker D."/>
            <person name="Gharbi K."/>
            <person name="Hall N."/>
            <person name="Watson M."/>
            <person name="Adriaenssens E.M."/>
            <person name="Foster-Nyarko E."/>
            <person name="Jarju S."/>
            <person name="Secka A."/>
            <person name="Antonio M."/>
            <person name="Oren A."/>
            <person name="Chaudhuri R.R."/>
            <person name="La Ragione R."/>
            <person name="Hildebrand F."/>
            <person name="Pallen M.J."/>
        </authorList>
    </citation>
    <scope>NUCLEOTIDE SEQUENCE</scope>
    <source>
        <strain evidence="3">CHK179-5677</strain>
    </source>
</reference>
<feature type="region of interest" description="Disordered" evidence="1">
    <location>
        <begin position="182"/>
        <end position="218"/>
    </location>
</feature>
<name>A0A921MK31_9FIRM</name>
<keyword evidence="2" id="KW-0732">Signal</keyword>
<dbReference type="RefSeq" id="WP_295370368.1">
    <property type="nucleotide sequence ID" value="NZ_DYUC01000015.1"/>
</dbReference>
<evidence type="ECO:0000313" key="4">
    <source>
        <dbReference type="Proteomes" id="UP000760668"/>
    </source>
</evidence>
<sequence length="398" mass="42226">MNWKKCLLSLLCAAAIVLGISLSGARAAEGRITILALNDQVITPISSTNMPIQVGGTYYLPYTVFDPNVVDVDLGVKYSLRDNVLTLYTKQALLKYDLNAGTCEDRDGNTGYTRAVVRGSMIYVSMPSVCSFFGIQSYQEATAYGQVIRLTTSSAVLSDRDFMDSALSTSIADAYKKYWQAQESLNPSPSPSQPASPSPSVPTPSPSPSPTDTDSGDKRHVTVSLAFRHTDGTGLADILDLLAQENLSALFFLPPDAVGDSAALIRRMVGAGHGVGLSVAGGPAADAAQLLSEGNRLLELATHMNTRTVLVENGDDGTIAALEADGWSAWVGNVSPPESSSVSYSASSVLRSVDAKRSLAYITLDDDARSAQILATILPALREDGYTFRLAVGEALDW</sequence>
<evidence type="ECO:0000256" key="1">
    <source>
        <dbReference type="SAM" id="MobiDB-lite"/>
    </source>
</evidence>
<dbReference type="AlphaFoldDB" id="A0A921MK31"/>
<dbReference type="InterPro" id="IPR011330">
    <property type="entry name" value="Glyco_hydro/deAcase_b/a-brl"/>
</dbReference>